<feature type="domain" description="RING-type" evidence="6">
    <location>
        <begin position="349"/>
        <end position="389"/>
    </location>
</feature>
<feature type="compositionally biased region" description="Basic and acidic residues" evidence="5">
    <location>
        <begin position="1"/>
        <end position="16"/>
    </location>
</feature>
<feature type="compositionally biased region" description="Polar residues" evidence="5">
    <location>
        <begin position="64"/>
        <end position="73"/>
    </location>
</feature>
<dbReference type="PANTHER" id="PTHR46293">
    <property type="entry name" value="E3 UBIQUITIN PROTEIN LIGASE DRIP1"/>
    <property type="match status" value="1"/>
</dbReference>
<dbReference type="SUPFAM" id="SSF57850">
    <property type="entry name" value="RING/U-box"/>
    <property type="match status" value="1"/>
</dbReference>
<organism evidence="7">
    <name type="scientific">Chlamydomonas leiostraca</name>
    <dbReference type="NCBI Taxonomy" id="1034604"/>
    <lineage>
        <taxon>Eukaryota</taxon>
        <taxon>Viridiplantae</taxon>
        <taxon>Chlorophyta</taxon>
        <taxon>core chlorophytes</taxon>
        <taxon>Chlorophyceae</taxon>
        <taxon>CS clade</taxon>
        <taxon>Chlamydomonadales</taxon>
        <taxon>Chlamydomonadaceae</taxon>
        <taxon>Chlamydomonas</taxon>
    </lineage>
</organism>
<dbReference type="InterPro" id="IPR013083">
    <property type="entry name" value="Znf_RING/FYVE/PHD"/>
</dbReference>
<dbReference type="GO" id="GO:0008270">
    <property type="term" value="F:zinc ion binding"/>
    <property type="evidence" value="ECO:0007669"/>
    <property type="project" value="UniProtKB-KW"/>
</dbReference>
<evidence type="ECO:0000256" key="2">
    <source>
        <dbReference type="ARBA" id="ARBA00022771"/>
    </source>
</evidence>
<feature type="region of interest" description="Disordered" evidence="5">
    <location>
        <begin position="1"/>
        <end position="226"/>
    </location>
</feature>
<evidence type="ECO:0000259" key="6">
    <source>
        <dbReference type="PROSITE" id="PS50089"/>
    </source>
</evidence>
<feature type="compositionally biased region" description="Low complexity" evidence="5">
    <location>
        <begin position="148"/>
        <end position="160"/>
    </location>
</feature>
<feature type="compositionally biased region" description="Basic residues" evidence="5">
    <location>
        <begin position="30"/>
        <end position="43"/>
    </location>
</feature>
<dbReference type="PROSITE" id="PS00518">
    <property type="entry name" value="ZF_RING_1"/>
    <property type="match status" value="1"/>
</dbReference>
<keyword evidence="1" id="KW-0479">Metal-binding</keyword>
<dbReference type="Pfam" id="PF13923">
    <property type="entry name" value="zf-C3HC4_2"/>
    <property type="match status" value="1"/>
</dbReference>
<evidence type="ECO:0000256" key="4">
    <source>
        <dbReference type="PROSITE-ProRule" id="PRU00175"/>
    </source>
</evidence>
<reference evidence="7" key="1">
    <citation type="submission" date="2021-01" db="EMBL/GenBank/DDBJ databases">
        <authorList>
            <person name="Corre E."/>
            <person name="Pelletier E."/>
            <person name="Niang G."/>
            <person name="Scheremetjew M."/>
            <person name="Finn R."/>
            <person name="Kale V."/>
            <person name="Holt S."/>
            <person name="Cochrane G."/>
            <person name="Meng A."/>
            <person name="Brown T."/>
            <person name="Cohen L."/>
        </authorList>
    </citation>
    <scope>NUCLEOTIDE SEQUENCE</scope>
    <source>
        <strain evidence="7">SAG 11-49</strain>
    </source>
</reference>
<feature type="compositionally biased region" description="Low complexity" evidence="5">
    <location>
        <begin position="241"/>
        <end position="251"/>
    </location>
</feature>
<feature type="compositionally biased region" description="Basic residues" evidence="5">
    <location>
        <begin position="197"/>
        <end position="209"/>
    </location>
</feature>
<dbReference type="GO" id="GO:0004842">
    <property type="term" value="F:ubiquitin-protein transferase activity"/>
    <property type="evidence" value="ECO:0007669"/>
    <property type="project" value="InterPro"/>
</dbReference>
<evidence type="ECO:0000313" key="7">
    <source>
        <dbReference type="EMBL" id="CAD8687237.1"/>
    </source>
</evidence>
<sequence>MVSRSSSEEAPSRDDTPAIAVQYNSELGRPSHHHHHHGQHHAHAAPAVPAGRGRKAQQREESPDSSTSDSATQEMHKEQEDTGAAAPCSKRQKPASKGAKASVPDAAPPACSKGKGHKADKSSSDEAWTDPLGPLLQVEDAHNARGHAAVVSPAAAAAAAVHKRPRDAPVPRMSDDGMTNRAGGRRSSNGAPEQVHHRSSAGRSHKRAHAMTPPPRPPGSPVIPEHTHVRGMHEAGAVAHAAGGRGHAYSGGAAGRGAGSALGGGPKAGRGGAGSHHHDPGSPSPSGEHREGSVVSEEGSQGPHGDEAGTTHHYGAQPAPWWAPQPVPPADASTTTHRPAWALARALACCACGDLLKEAITSTECGHSFCYDCIAARAVIGGKHNVCPVKGCDVVLGPDPWEHGKLRYDGALDGLVARVFPRPRLDAALAARRAEREQGTREVKAALAAAPRRLASIE</sequence>
<dbReference type="InterPro" id="IPR017907">
    <property type="entry name" value="Znf_RING_CS"/>
</dbReference>
<dbReference type="Gene3D" id="3.30.40.10">
    <property type="entry name" value="Zinc/RING finger domain, C3HC4 (zinc finger)"/>
    <property type="match status" value="1"/>
</dbReference>
<accession>A0A7S0RTK4</accession>
<evidence type="ECO:0000256" key="5">
    <source>
        <dbReference type="SAM" id="MobiDB-lite"/>
    </source>
</evidence>
<dbReference type="InterPro" id="IPR001841">
    <property type="entry name" value="Znf_RING"/>
</dbReference>
<dbReference type="InterPro" id="IPR044807">
    <property type="entry name" value="DRIP1-like"/>
</dbReference>
<feature type="region of interest" description="Disordered" evidence="5">
    <location>
        <begin position="241"/>
        <end position="334"/>
    </location>
</feature>
<dbReference type="EMBL" id="HBFB01023663">
    <property type="protein sequence ID" value="CAD8687237.1"/>
    <property type="molecule type" value="Transcribed_RNA"/>
</dbReference>
<dbReference type="PANTHER" id="PTHR46293:SF14">
    <property type="match status" value="1"/>
</dbReference>
<evidence type="ECO:0000256" key="1">
    <source>
        <dbReference type="ARBA" id="ARBA00022723"/>
    </source>
</evidence>
<gene>
    <name evidence="7" type="ORF">CLEI1391_LOCUS13334</name>
</gene>
<dbReference type="AlphaFoldDB" id="A0A7S0RTK4"/>
<proteinExistence type="predicted"/>
<feature type="compositionally biased region" description="Gly residues" evidence="5">
    <location>
        <begin position="252"/>
        <end position="274"/>
    </location>
</feature>
<protein>
    <recommendedName>
        <fullName evidence="6">RING-type domain-containing protein</fullName>
    </recommendedName>
</protein>
<evidence type="ECO:0000256" key="3">
    <source>
        <dbReference type="ARBA" id="ARBA00022833"/>
    </source>
</evidence>
<name>A0A7S0RTK4_9CHLO</name>
<dbReference type="SMART" id="SM00184">
    <property type="entry name" value="RING"/>
    <property type="match status" value="1"/>
</dbReference>
<dbReference type="PROSITE" id="PS50089">
    <property type="entry name" value="ZF_RING_2"/>
    <property type="match status" value="1"/>
</dbReference>
<feature type="compositionally biased region" description="Basic and acidic residues" evidence="5">
    <location>
        <begin position="166"/>
        <end position="175"/>
    </location>
</feature>
<feature type="compositionally biased region" description="Pro residues" evidence="5">
    <location>
        <begin position="212"/>
        <end position="221"/>
    </location>
</feature>
<keyword evidence="3" id="KW-0862">Zinc</keyword>
<keyword evidence="2 4" id="KW-0863">Zinc-finger</keyword>